<evidence type="ECO:0000256" key="2">
    <source>
        <dbReference type="ARBA" id="ARBA00004651"/>
    </source>
</evidence>
<evidence type="ECO:0000256" key="8">
    <source>
        <dbReference type="ARBA" id="ARBA00022958"/>
    </source>
</evidence>
<keyword evidence="3" id="KW-0813">Transport</keyword>
<organism evidence="16 17">
    <name type="scientific">Halonotius aquaticus</name>
    <dbReference type="NCBI Taxonomy" id="2216978"/>
    <lineage>
        <taxon>Archaea</taxon>
        <taxon>Methanobacteriati</taxon>
        <taxon>Methanobacteriota</taxon>
        <taxon>Stenosarchaea group</taxon>
        <taxon>Halobacteria</taxon>
        <taxon>Halobacteriales</taxon>
        <taxon>Haloferacaceae</taxon>
        <taxon>Halonotius</taxon>
    </lineage>
</organism>
<proteinExistence type="predicted"/>
<dbReference type="InterPro" id="IPR036721">
    <property type="entry name" value="RCK_C_sf"/>
</dbReference>
<name>A0A3A6PSM6_9EURY</name>
<dbReference type="PANTHER" id="PTHR32507:SF0">
    <property type="entry name" value="NA(+)_H(+) ANTIPORTER 2-RELATED"/>
    <property type="match status" value="1"/>
</dbReference>
<dbReference type="SUPFAM" id="SSF116726">
    <property type="entry name" value="TrkA C-terminal domain-like"/>
    <property type="match status" value="1"/>
</dbReference>
<keyword evidence="6" id="KW-0633">Potassium transport</keyword>
<keyword evidence="5" id="KW-1003">Cell membrane</keyword>
<accession>A0A3A6PSM6</accession>
<feature type="transmembrane region" description="Helical" evidence="13">
    <location>
        <begin position="330"/>
        <end position="354"/>
    </location>
</feature>
<dbReference type="InterPro" id="IPR006153">
    <property type="entry name" value="Cation/H_exchanger_TM"/>
</dbReference>
<feature type="transmembrane region" description="Helical" evidence="13">
    <location>
        <begin position="269"/>
        <end position="286"/>
    </location>
</feature>
<keyword evidence="7 13" id="KW-0812">Transmembrane</keyword>
<evidence type="ECO:0000256" key="3">
    <source>
        <dbReference type="ARBA" id="ARBA00022448"/>
    </source>
</evidence>
<dbReference type="SUPFAM" id="SSF51735">
    <property type="entry name" value="NAD(P)-binding Rossmann-fold domains"/>
    <property type="match status" value="1"/>
</dbReference>
<dbReference type="PRINTS" id="PR00335">
    <property type="entry name" value="KUPTAKETRKA"/>
</dbReference>
<evidence type="ECO:0000256" key="9">
    <source>
        <dbReference type="ARBA" id="ARBA00022989"/>
    </source>
</evidence>
<comment type="subcellular location">
    <subcellularLocation>
        <location evidence="2">Cell membrane</location>
        <topology evidence="2">Multi-pass membrane protein</topology>
    </subcellularLocation>
</comment>
<dbReference type="EMBL" id="QKNY01000018">
    <property type="protein sequence ID" value="RJX42500.1"/>
    <property type="molecule type" value="Genomic_DNA"/>
</dbReference>
<keyword evidence="8" id="KW-0630">Potassium</keyword>
<dbReference type="GO" id="GO:0005886">
    <property type="term" value="C:plasma membrane"/>
    <property type="evidence" value="ECO:0007669"/>
    <property type="project" value="UniProtKB-SubCell"/>
</dbReference>
<evidence type="ECO:0000256" key="4">
    <source>
        <dbReference type="ARBA" id="ARBA00022449"/>
    </source>
</evidence>
<dbReference type="GO" id="GO:1902600">
    <property type="term" value="P:proton transmembrane transport"/>
    <property type="evidence" value="ECO:0007669"/>
    <property type="project" value="InterPro"/>
</dbReference>
<evidence type="ECO:0000256" key="13">
    <source>
        <dbReference type="SAM" id="Phobius"/>
    </source>
</evidence>
<feature type="transmembrane region" description="Helical" evidence="13">
    <location>
        <begin position="360"/>
        <end position="379"/>
    </location>
</feature>
<evidence type="ECO:0000313" key="16">
    <source>
        <dbReference type="EMBL" id="RJX42500.1"/>
    </source>
</evidence>
<dbReference type="Pfam" id="PF00999">
    <property type="entry name" value="Na_H_Exchanger"/>
    <property type="match status" value="1"/>
</dbReference>
<dbReference type="GO" id="GO:0015297">
    <property type="term" value="F:antiporter activity"/>
    <property type="evidence" value="ECO:0007669"/>
    <property type="project" value="UniProtKB-KW"/>
</dbReference>
<evidence type="ECO:0000256" key="11">
    <source>
        <dbReference type="ARBA" id="ARBA00023065"/>
    </source>
</evidence>
<feature type="transmembrane region" description="Helical" evidence="13">
    <location>
        <begin position="43"/>
        <end position="67"/>
    </location>
</feature>
<evidence type="ECO:0000259" key="14">
    <source>
        <dbReference type="PROSITE" id="PS51201"/>
    </source>
</evidence>
<evidence type="ECO:0000256" key="10">
    <source>
        <dbReference type="ARBA" id="ARBA00023027"/>
    </source>
</evidence>
<evidence type="ECO:0000313" key="17">
    <source>
        <dbReference type="Proteomes" id="UP000276588"/>
    </source>
</evidence>
<dbReference type="InterPro" id="IPR036291">
    <property type="entry name" value="NAD(P)-bd_dom_sf"/>
</dbReference>
<dbReference type="PROSITE" id="PS51201">
    <property type="entry name" value="RCK_N"/>
    <property type="match status" value="1"/>
</dbReference>
<feature type="domain" description="RCK N-terminal" evidence="14">
    <location>
        <begin position="395"/>
        <end position="514"/>
    </location>
</feature>
<dbReference type="InterPro" id="IPR006036">
    <property type="entry name" value="K_uptake_TrkA"/>
</dbReference>
<comment type="function">
    <text evidence="1">Part of a potassium transport system.</text>
</comment>
<dbReference type="Pfam" id="PF02254">
    <property type="entry name" value="TrkA_N"/>
    <property type="match status" value="1"/>
</dbReference>
<gene>
    <name evidence="16" type="ORF">DM826_11540</name>
</gene>
<dbReference type="PANTHER" id="PTHR32507">
    <property type="entry name" value="NA(+)/H(+) ANTIPORTER 1"/>
    <property type="match status" value="1"/>
</dbReference>
<keyword evidence="11" id="KW-0406">Ion transport</keyword>
<dbReference type="Proteomes" id="UP000276588">
    <property type="component" value="Unassembled WGS sequence"/>
</dbReference>
<keyword evidence="4" id="KW-0050">Antiport</keyword>
<keyword evidence="10" id="KW-0520">NAD</keyword>
<evidence type="ECO:0000256" key="5">
    <source>
        <dbReference type="ARBA" id="ARBA00022475"/>
    </source>
</evidence>
<keyword evidence="9 13" id="KW-1133">Transmembrane helix</keyword>
<comment type="caution">
    <text evidence="16">The sequence shown here is derived from an EMBL/GenBank/DDBJ whole genome shotgun (WGS) entry which is preliminary data.</text>
</comment>
<keyword evidence="17" id="KW-1185">Reference proteome</keyword>
<feature type="domain" description="RCK C-terminal" evidence="15">
    <location>
        <begin position="530"/>
        <end position="613"/>
    </location>
</feature>
<dbReference type="Pfam" id="PF02080">
    <property type="entry name" value="TrkA_C"/>
    <property type="match status" value="1"/>
</dbReference>
<dbReference type="GO" id="GO:0015079">
    <property type="term" value="F:potassium ion transmembrane transporter activity"/>
    <property type="evidence" value="ECO:0007669"/>
    <property type="project" value="InterPro"/>
</dbReference>
<evidence type="ECO:0000256" key="7">
    <source>
        <dbReference type="ARBA" id="ARBA00022692"/>
    </source>
</evidence>
<sequence>MLLTVVAIFAVGIAGQLLGGRLRVPSVIFYLGGGLLLGEVGIGLISLETFGAGLTTVVGLSVAVIVFDGALALRLDRIRAAETASLRLVTIGALITFVGTAVPVRLLTGTDWELAALIGALLVATGPTVITPIVNVVQLRPHVSAALETEGIVNDVTAAIAAVVIFEEVLLLEAFGPNTAVAFVERLGVGVATGVVAAGVTYYLLREELLPGEGTRSARFTVLLAAIGSYGVADTVSAEAGVAAAATAGMVLANVDIPHRETIEEFSEDMTLLLLAFVFVSLAALVDVEAVLGLGLAGVALVAVLMLVLRPLVALISTTGIEQFTWSERLFLSAVGPRGIIPASVATLFAIELAAGGDDAAAATLLGAVFIVIFATDAIEAGFARQIGDALGVTPMRMIIVGGGRVGRSLATQLESRNEFVVLVDDDEDHCETAREEGFQVVAGDGTDAATLQTAGIDEAKGLVAVTGDDDINLLVCQTAMTKFGLDDVYARVNNPDNVEQFEALGVGAVDEPQAAAYALDNQIERPALARWMNDLGDSHDIIEIEMTAEHIAGKSIRELTDEIPGGCLIAEIGRGDDAHVPDADETIEYGDQITFLGDSAAVKKAVGRFHPHD</sequence>
<keyword evidence="12 13" id="KW-0472">Membrane</keyword>
<evidence type="ECO:0000259" key="15">
    <source>
        <dbReference type="PROSITE" id="PS51202"/>
    </source>
</evidence>
<dbReference type="InterPro" id="IPR003148">
    <property type="entry name" value="RCK_N"/>
</dbReference>
<reference evidence="16 17" key="1">
    <citation type="submission" date="2018-06" db="EMBL/GenBank/DDBJ databases">
        <title>Halonotius sp. F13-13 a new haloarchaeeon isolated from a solar saltern from Isla Cristina, Huelva, Spain.</title>
        <authorList>
            <person name="Duran-Viseras A."/>
            <person name="Sanchez-Porro C."/>
            <person name="Ventosa A."/>
        </authorList>
    </citation>
    <scope>NUCLEOTIDE SEQUENCE [LARGE SCALE GENOMIC DNA]</scope>
    <source>
        <strain evidence="16 17">F13-13</strain>
    </source>
</reference>
<dbReference type="InterPro" id="IPR038770">
    <property type="entry name" value="Na+/solute_symporter_sf"/>
</dbReference>
<evidence type="ECO:0000256" key="1">
    <source>
        <dbReference type="ARBA" id="ARBA00003660"/>
    </source>
</evidence>
<evidence type="ECO:0000256" key="6">
    <source>
        <dbReference type="ARBA" id="ARBA00022538"/>
    </source>
</evidence>
<dbReference type="Gene3D" id="3.40.50.720">
    <property type="entry name" value="NAD(P)-binding Rossmann-like Domain"/>
    <property type="match status" value="1"/>
</dbReference>
<dbReference type="Gene3D" id="1.20.1530.20">
    <property type="match status" value="1"/>
</dbReference>
<dbReference type="InterPro" id="IPR006037">
    <property type="entry name" value="RCK_C"/>
</dbReference>
<feature type="transmembrane region" description="Helical" evidence="13">
    <location>
        <begin position="114"/>
        <end position="136"/>
    </location>
</feature>
<dbReference type="Gene3D" id="3.30.70.1450">
    <property type="entry name" value="Regulator of K+ conductance, C-terminal domain"/>
    <property type="match status" value="1"/>
</dbReference>
<evidence type="ECO:0000256" key="12">
    <source>
        <dbReference type="ARBA" id="ARBA00023136"/>
    </source>
</evidence>
<feature type="transmembrane region" description="Helical" evidence="13">
    <location>
        <begin position="88"/>
        <end position="108"/>
    </location>
</feature>
<protein>
    <submittedName>
        <fullName evidence="16">Potassium transporter</fullName>
    </submittedName>
</protein>
<dbReference type="PROSITE" id="PS51202">
    <property type="entry name" value="RCK_C"/>
    <property type="match status" value="1"/>
</dbReference>
<dbReference type="AlphaFoldDB" id="A0A3A6PSM6"/>